<dbReference type="PIRSF" id="PIRSF036492">
    <property type="entry name" value="ALDH"/>
    <property type="match status" value="1"/>
</dbReference>
<protein>
    <recommendedName>
        <fullName evidence="3">Aldehyde dehydrogenase</fullName>
    </recommendedName>
</protein>
<dbReference type="SUPFAM" id="SSF53720">
    <property type="entry name" value="ALDH-like"/>
    <property type="match status" value="1"/>
</dbReference>
<dbReference type="EMBL" id="BAABCJ010000005">
    <property type="protein sequence ID" value="GAA3705948.1"/>
    <property type="molecule type" value="Genomic_DNA"/>
</dbReference>
<dbReference type="InterPro" id="IPR016162">
    <property type="entry name" value="Ald_DH_N"/>
</dbReference>
<dbReference type="PANTHER" id="PTHR43570:SF16">
    <property type="entry name" value="ALDEHYDE DEHYDROGENASE TYPE III, ISOFORM Q"/>
    <property type="match status" value="1"/>
</dbReference>
<evidence type="ECO:0000256" key="1">
    <source>
        <dbReference type="ARBA" id="ARBA00009986"/>
    </source>
</evidence>
<dbReference type="Gene3D" id="3.40.309.10">
    <property type="entry name" value="Aldehyde Dehydrogenase, Chain A, domain 2"/>
    <property type="match status" value="1"/>
</dbReference>
<keyword evidence="7" id="KW-1185">Reference proteome</keyword>
<keyword evidence="2 3" id="KW-0560">Oxidoreductase</keyword>
<proteinExistence type="inferred from homology"/>
<evidence type="ECO:0000256" key="2">
    <source>
        <dbReference type="ARBA" id="ARBA00023002"/>
    </source>
</evidence>
<reference evidence="7" key="1">
    <citation type="journal article" date="2019" name="Int. J. Syst. Evol. Microbiol.">
        <title>The Global Catalogue of Microorganisms (GCM) 10K type strain sequencing project: providing services to taxonomists for standard genome sequencing and annotation.</title>
        <authorList>
            <consortium name="The Broad Institute Genomics Platform"/>
            <consortium name="The Broad Institute Genome Sequencing Center for Infectious Disease"/>
            <person name="Wu L."/>
            <person name="Ma J."/>
        </authorList>
    </citation>
    <scope>NUCLEOTIDE SEQUENCE [LARGE SCALE GENOMIC DNA]</scope>
    <source>
        <strain evidence="7">JCM 16961</strain>
    </source>
</reference>
<dbReference type="CDD" id="cd07087">
    <property type="entry name" value="ALDH_F3-13-14_CALDH-like"/>
    <property type="match status" value="1"/>
</dbReference>
<organism evidence="6 7">
    <name type="scientific">Zhihengliuella alba</name>
    <dbReference type="NCBI Taxonomy" id="547018"/>
    <lineage>
        <taxon>Bacteria</taxon>
        <taxon>Bacillati</taxon>
        <taxon>Actinomycetota</taxon>
        <taxon>Actinomycetes</taxon>
        <taxon>Micrococcales</taxon>
        <taxon>Micrococcaceae</taxon>
        <taxon>Zhihengliuella</taxon>
    </lineage>
</organism>
<evidence type="ECO:0000313" key="7">
    <source>
        <dbReference type="Proteomes" id="UP001501536"/>
    </source>
</evidence>
<comment type="caution">
    <text evidence="6">The sequence shown here is derived from an EMBL/GenBank/DDBJ whole genome shotgun (WGS) entry which is preliminary data.</text>
</comment>
<name>A0ABP7DLN9_9MICC</name>
<comment type="similarity">
    <text evidence="1 3">Belongs to the aldehyde dehydrogenase family.</text>
</comment>
<dbReference type="InterPro" id="IPR016161">
    <property type="entry name" value="Ald_DH/histidinol_DH"/>
</dbReference>
<dbReference type="RefSeq" id="WP_344883734.1">
    <property type="nucleotide sequence ID" value="NZ_BAABCJ010000005.1"/>
</dbReference>
<dbReference type="InterPro" id="IPR016160">
    <property type="entry name" value="Ald_DH_CS_CYS"/>
</dbReference>
<dbReference type="InterPro" id="IPR016163">
    <property type="entry name" value="Ald_DH_C"/>
</dbReference>
<dbReference type="PROSITE" id="PS00070">
    <property type="entry name" value="ALDEHYDE_DEHYDR_CYS"/>
    <property type="match status" value="1"/>
</dbReference>
<dbReference type="InterPro" id="IPR015590">
    <property type="entry name" value="Aldehyde_DH_dom"/>
</dbReference>
<evidence type="ECO:0000259" key="5">
    <source>
        <dbReference type="Pfam" id="PF00171"/>
    </source>
</evidence>
<dbReference type="PANTHER" id="PTHR43570">
    <property type="entry name" value="ALDEHYDE DEHYDROGENASE"/>
    <property type="match status" value="1"/>
</dbReference>
<sequence>MGLFSRRRPAQPAEDAYDADAPHVPGVAEVHARLKDAKSTRLMHPRRMRAGQLRALERLLEENTQDLLAALESDLGKHPAEARLTELELLKDEIHHAQLYLTEWMEPKHVKVPLALQPAMAKTEPQPKGMVLILGAWNYPVQLLLSPLVGALAAGNAVALKPSELAPTTSALLSRLVPQYLDRRAVAVVEGGPDVAQSLLEQPWDHIFFTGGERVGRIVARAAAEHLTPVTLELGGKCPAVVGDGNMAAVARRLAHGKFINAGQTCTAPDYALLVGADAQRLPAQLTRAIASFYGKNPAKSRDYGRIVNRAAFDRLVRYIEDAEIDPNVTVVGGSFDAESLYIEPTLLVGVSPDDAVMQEEVFGPILPMISVESLDAALEFVAARPEPLAAYLFSERPRWHTAFEDRVRAGAVAFNVCNLHVAVPTLPFGGIGASGMGSYHGRYGFATFSQLRPVFSKTAMVDTLRIAYPPYRQGKAHVMRTVRAGSAKQAAARHAAGSAAPDASGDAAEEARD</sequence>
<evidence type="ECO:0000256" key="3">
    <source>
        <dbReference type="PIRNR" id="PIRNR036492"/>
    </source>
</evidence>
<feature type="compositionally biased region" description="Low complexity" evidence="4">
    <location>
        <begin position="490"/>
        <end position="507"/>
    </location>
</feature>
<dbReference type="Proteomes" id="UP001501536">
    <property type="component" value="Unassembled WGS sequence"/>
</dbReference>
<feature type="domain" description="Aldehyde dehydrogenase" evidence="5">
    <location>
        <begin position="44"/>
        <end position="453"/>
    </location>
</feature>
<evidence type="ECO:0000256" key="4">
    <source>
        <dbReference type="SAM" id="MobiDB-lite"/>
    </source>
</evidence>
<feature type="region of interest" description="Disordered" evidence="4">
    <location>
        <begin position="1"/>
        <end position="22"/>
    </location>
</feature>
<gene>
    <name evidence="6" type="ORF">GCM10022377_19660</name>
</gene>
<dbReference type="Pfam" id="PF00171">
    <property type="entry name" value="Aldedh"/>
    <property type="match status" value="1"/>
</dbReference>
<accession>A0ABP7DLN9</accession>
<evidence type="ECO:0000313" key="6">
    <source>
        <dbReference type="EMBL" id="GAA3705948.1"/>
    </source>
</evidence>
<dbReference type="InterPro" id="IPR012394">
    <property type="entry name" value="Aldehyde_DH_NAD(P)"/>
</dbReference>
<dbReference type="Gene3D" id="3.40.605.10">
    <property type="entry name" value="Aldehyde Dehydrogenase, Chain A, domain 1"/>
    <property type="match status" value="1"/>
</dbReference>
<feature type="region of interest" description="Disordered" evidence="4">
    <location>
        <begin position="490"/>
        <end position="514"/>
    </location>
</feature>